<reference evidence="4" key="1">
    <citation type="submission" date="2016-11" db="EMBL/GenBank/DDBJ databases">
        <authorList>
            <person name="Jaros S."/>
            <person name="Januszkiewicz K."/>
            <person name="Wedrychowicz H."/>
        </authorList>
    </citation>
    <scope>NUCLEOTIDE SEQUENCE [LARGE SCALE GENOMIC DNA]</scope>
    <source>
        <strain evidence="4">DSM 19859</strain>
    </source>
</reference>
<sequence length="194" mass="23307">MQRKKLTQLRSESLLTGSILAAFIAGTPYFFYLYEGFPDVKIWETSFFGFDIRYESGFYQSVNVAGWLFFSKLIPLLLLLIWFFTCKHWWYHSLIIPICMYIFQIYSLFNEDIFYKDSVEIYYLAPLILFAFIFLYTVRMKIFDRIHNIDLSELERVSFKGKIRDEDELTNQYPSFSKEDEQEDDDDDEPLFMG</sequence>
<reference evidence="5" key="2">
    <citation type="submission" date="2016-11" db="EMBL/GenBank/DDBJ databases">
        <authorList>
            <person name="Varghese N."/>
            <person name="Submissions S."/>
        </authorList>
    </citation>
    <scope>NUCLEOTIDE SEQUENCE [LARGE SCALE GENOMIC DNA]</scope>
    <source>
        <strain evidence="5">DSM 19859</strain>
    </source>
</reference>
<evidence type="ECO:0000313" key="6">
    <source>
        <dbReference type="Proteomes" id="UP000290037"/>
    </source>
</evidence>
<keyword evidence="6" id="KW-1185">Reference proteome</keyword>
<dbReference type="Proteomes" id="UP000290037">
    <property type="component" value="Unassembled WGS sequence"/>
</dbReference>
<dbReference type="EMBL" id="FQXT01000003">
    <property type="protein sequence ID" value="SHI02304.1"/>
    <property type="molecule type" value="Genomic_DNA"/>
</dbReference>
<feature type="transmembrane region" description="Helical" evidence="2">
    <location>
        <begin position="12"/>
        <end position="34"/>
    </location>
</feature>
<dbReference type="EMBL" id="QOVN01000002">
    <property type="protein sequence ID" value="RXG30209.1"/>
    <property type="molecule type" value="Genomic_DNA"/>
</dbReference>
<keyword evidence="2" id="KW-1133">Transmembrane helix</keyword>
<organism evidence="4 5">
    <name type="scientific">Leeuwenhoekiella palythoae</name>
    <dbReference type="NCBI Taxonomy" id="573501"/>
    <lineage>
        <taxon>Bacteria</taxon>
        <taxon>Pseudomonadati</taxon>
        <taxon>Bacteroidota</taxon>
        <taxon>Flavobacteriia</taxon>
        <taxon>Flavobacteriales</taxon>
        <taxon>Flavobacteriaceae</taxon>
        <taxon>Leeuwenhoekiella</taxon>
    </lineage>
</organism>
<keyword evidence="2" id="KW-0472">Membrane</keyword>
<evidence type="ECO:0000256" key="1">
    <source>
        <dbReference type="SAM" id="MobiDB-lite"/>
    </source>
</evidence>
<feature type="transmembrane region" description="Helical" evidence="2">
    <location>
        <begin position="89"/>
        <end position="109"/>
    </location>
</feature>
<feature type="region of interest" description="Disordered" evidence="1">
    <location>
        <begin position="168"/>
        <end position="194"/>
    </location>
</feature>
<proteinExistence type="predicted"/>
<evidence type="ECO:0000313" key="5">
    <source>
        <dbReference type="Proteomes" id="UP000184240"/>
    </source>
</evidence>
<protein>
    <submittedName>
        <fullName evidence="4">Uncharacterized protein</fullName>
    </submittedName>
</protein>
<feature type="compositionally biased region" description="Acidic residues" evidence="1">
    <location>
        <begin position="180"/>
        <end position="194"/>
    </location>
</feature>
<name>A0A1M5XRY3_9FLAO</name>
<evidence type="ECO:0000313" key="3">
    <source>
        <dbReference type="EMBL" id="RXG30209.1"/>
    </source>
</evidence>
<keyword evidence="2" id="KW-0812">Transmembrane</keyword>
<feature type="transmembrane region" description="Helical" evidence="2">
    <location>
        <begin position="121"/>
        <end position="138"/>
    </location>
</feature>
<gene>
    <name evidence="3" type="ORF">DSM01_958</name>
    <name evidence="4" type="ORF">SAMN04487999_1663</name>
</gene>
<feature type="transmembrane region" description="Helical" evidence="2">
    <location>
        <begin position="64"/>
        <end position="84"/>
    </location>
</feature>
<dbReference type="STRING" id="573501.SAMN04487999_1663"/>
<evidence type="ECO:0000256" key="2">
    <source>
        <dbReference type="SAM" id="Phobius"/>
    </source>
</evidence>
<accession>A0A1M5XRY3</accession>
<reference evidence="3 6" key="3">
    <citation type="submission" date="2018-07" db="EMBL/GenBank/DDBJ databases">
        <title>Leeuwenhoekiella genomics.</title>
        <authorList>
            <person name="Tahon G."/>
            <person name="Willems A."/>
        </authorList>
    </citation>
    <scope>NUCLEOTIDE SEQUENCE [LARGE SCALE GENOMIC DNA]</scope>
    <source>
        <strain evidence="3 6">LMG 24856</strain>
    </source>
</reference>
<dbReference type="Proteomes" id="UP000184240">
    <property type="component" value="Unassembled WGS sequence"/>
</dbReference>
<evidence type="ECO:0000313" key="4">
    <source>
        <dbReference type="EMBL" id="SHI02304.1"/>
    </source>
</evidence>
<dbReference type="AlphaFoldDB" id="A0A1M5XRY3"/>